<sequence>MTSHIPPPSRAAGRVIIPLGTQDWATSYTFSIVGGSRRIRDILRDRGILVRESIFSSVEAEYGYGARCYSRSLIYVLILLSRLDWSDLGKEALHYLPEIRNVPRVPCKADTSWASRRLARRADVYRTLCMRTKGAHDQASSSSHLGDGKCIPLLLCKSTRAHARMPSTDAKSGVALVLPLTKEQVRRTKRSTSSV</sequence>
<dbReference type="EMBL" id="MU006561">
    <property type="protein sequence ID" value="KAF2752292.1"/>
    <property type="molecule type" value="Genomic_DNA"/>
</dbReference>
<reference evidence="1" key="1">
    <citation type="journal article" date="2020" name="Stud. Mycol.">
        <title>101 Dothideomycetes genomes: a test case for predicting lifestyles and emergence of pathogens.</title>
        <authorList>
            <person name="Haridas S."/>
            <person name="Albert R."/>
            <person name="Binder M."/>
            <person name="Bloem J."/>
            <person name="Labutti K."/>
            <person name="Salamov A."/>
            <person name="Andreopoulos B."/>
            <person name="Baker S."/>
            <person name="Barry K."/>
            <person name="Bills G."/>
            <person name="Bluhm B."/>
            <person name="Cannon C."/>
            <person name="Castanera R."/>
            <person name="Culley D."/>
            <person name="Daum C."/>
            <person name="Ezra D."/>
            <person name="Gonzalez J."/>
            <person name="Henrissat B."/>
            <person name="Kuo A."/>
            <person name="Liang C."/>
            <person name="Lipzen A."/>
            <person name="Lutzoni F."/>
            <person name="Magnuson J."/>
            <person name="Mondo S."/>
            <person name="Nolan M."/>
            <person name="Ohm R."/>
            <person name="Pangilinan J."/>
            <person name="Park H.-J."/>
            <person name="Ramirez L."/>
            <person name="Alfaro M."/>
            <person name="Sun H."/>
            <person name="Tritt A."/>
            <person name="Yoshinaga Y."/>
            <person name="Zwiers L.-H."/>
            <person name="Turgeon B."/>
            <person name="Goodwin S."/>
            <person name="Spatafora J."/>
            <person name="Crous P."/>
            <person name="Grigoriev I."/>
        </authorList>
    </citation>
    <scope>NUCLEOTIDE SEQUENCE</scope>
    <source>
        <strain evidence="1">CBS 119925</strain>
    </source>
</reference>
<evidence type="ECO:0000313" key="2">
    <source>
        <dbReference type="Proteomes" id="UP000799440"/>
    </source>
</evidence>
<proteinExistence type="predicted"/>
<gene>
    <name evidence="1" type="ORF">M011DRAFT_21119</name>
</gene>
<dbReference type="AlphaFoldDB" id="A0A6A6VNU5"/>
<organism evidence="1 2">
    <name type="scientific">Sporormia fimetaria CBS 119925</name>
    <dbReference type="NCBI Taxonomy" id="1340428"/>
    <lineage>
        <taxon>Eukaryota</taxon>
        <taxon>Fungi</taxon>
        <taxon>Dikarya</taxon>
        <taxon>Ascomycota</taxon>
        <taxon>Pezizomycotina</taxon>
        <taxon>Dothideomycetes</taxon>
        <taxon>Pleosporomycetidae</taxon>
        <taxon>Pleosporales</taxon>
        <taxon>Sporormiaceae</taxon>
        <taxon>Sporormia</taxon>
    </lineage>
</organism>
<name>A0A6A6VNU5_9PLEO</name>
<dbReference type="Proteomes" id="UP000799440">
    <property type="component" value="Unassembled WGS sequence"/>
</dbReference>
<accession>A0A6A6VNU5</accession>
<keyword evidence="2" id="KW-1185">Reference proteome</keyword>
<protein>
    <submittedName>
        <fullName evidence="1">Uncharacterized protein</fullName>
    </submittedName>
</protein>
<evidence type="ECO:0000313" key="1">
    <source>
        <dbReference type="EMBL" id="KAF2752292.1"/>
    </source>
</evidence>